<name>A0A3Q9NUQ0_BREAU</name>
<dbReference type="InterPro" id="IPR019949">
    <property type="entry name" value="CmoO-like"/>
</dbReference>
<accession>A0A3Q9NUQ0</accession>
<dbReference type="Gene3D" id="3.20.20.30">
    <property type="entry name" value="Luciferase-like domain"/>
    <property type="match status" value="1"/>
</dbReference>
<dbReference type="InterPro" id="IPR036661">
    <property type="entry name" value="Luciferase-like_sf"/>
</dbReference>
<dbReference type="GO" id="GO:0016705">
    <property type="term" value="F:oxidoreductase activity, acting on paired donors, with incorporation or reduction of molecular oxygen"/>
    <property type="evidence" value="ECO:0007669"/>
    <property type="project" value="InterPro"/>
</dbReference>
<feature type="domain" description="Luciferase-like" evidence="2">
    <location>
        <begin position="1"/>
        <end position="108"/>
    </location>
</feature>
<proteinExistence type="predicted"/>
<gene>
    <name evidence="3" type="ORF">CXR23_14870</name>
</gene>
<dbReference type="InterPro" id="IPR011251">
    <property type="entry name" value="Luciferase-like_dom"/>
</dbReference>
<evidence type="ECO:0000313" key="4">
    <source>
        <dbReference type="Proteomes" id="UP000283000"/>
    </source>
</evidence>
<dbReference type="EMBL" id="CP025330">
    <property type="protein sequence ID" value="AZT95448.1"/>
    <property type="molecule type" value="Genomic_DNA"/>
</dbReference>
<dbReference type="Pfam" id="PF00296">
    <property type="entry name" value="Bac_luciferase"/>
    <property type="match status" value="2"/>
</dbReference>
<organism evidence="3 4">
    <name type="scientific">Brevibacterium aurantiacum</name>
    <dbReference type="NCBI Taxonomy" id="273384"/>
    <lineage>
        <taxon>Bacteria</taxon>
        <taxon>Bacillati</taxon>
        <taxon>Actinomycetota</taxon>
        <taxon>Actinomycetes</taxon>
        <taxon>Micrococcales</taxon>
        <taxon>Brevibacteriaceae</taxon>
        <taxon>Brevibacterium</taxon>
    </lineage>
</organism>
<dbReference type="NCBIfam" id="TIGR03558">
    <property type="entry name" value="oxido_grp_1"/>
    <property type="match status" value="1"/>
</dbReference>
<evidence type="ECO:0000259" key="2">
    <source>
        <dbReference type="Pfam" id="PF00296"/>
    </source>
</evidence>
<dbReference type="PANTHER" id="PTHR30137">
    <property type="entry name" value="LUCIFERASE-LIKE MONOOXYGENASE"/>
    <property type="match status" value="1"/>
</dbReference>
<dbReference type="PANTHER" id="PTHR30137:SF6">
    <property type="entry name" value="LUCIFERASE-LIKE MONOOXYGENASE"/>
    <property type="match status" value="1"/>
</dbReference>
<protein>
    <submittedName>
        <fullName evidence="3">MsnO8 family LLM class oxidoreductase</fullName>
    </submittedName>
</protein>
<evidence type="ECO:0000256" key="1">
    <source>
        <dbReference type="ARBA" id="ARBA00007789"/>
    </source>
</evidence>
<dbReference type="InterPro" id="IPR050766">
    <property type="entry name" value="Bact_Lucif_Oxidored"/>
</dbReference>
<evidence type="ECO:0000313" key="3">
    <source>
        <dbReference type="EMBL" id="AZT95448.1"/>
    </source>
</evidence>
<dbReference type="AlphaFoldDB" id="A0A3Q9NUQ0"/>
<dbReference type="SUPFAM" id="SSF51679">
    <property type="entry name" value="Bacterial luciferase-like"/>
    <property type="match status" value="1"/>
</dbReference>
<dbReference type="GO" id="GO:0005829">
    <property type="term" value="C:cytosol"/>
    <property type="evidence" value="ECO:0007669"/>
    <property type="project" value="TreeGrafter"/>
</dbReference>
<dbReference type="Proteomes" id="UP000283000">
    <property type="component" value="Chromosome"/>
</dbReference>
<comment type="similarity">
    <text evidence="1">To bacterial alkanal monooxygenase alpha and beta chains.</text>
</comment>
<reference evidence="3 4" key="2">
    <citation type="submission" date="2019-01" db="EMBL/GenBank/DDBJ databases">
        <title>Comparative genomic analysis of Brevibacterium aurantiacum sheds light on its evolution and its adaptation to smear-ripened cheeses.</title>
        <authorList>
            <person name="Moineau S."/>
        </authorList>
    </citation>
    <scope>NUCLEOTIDE SEQUENCE [LARGE SCALE GENOMIC DNA]</scope>
    <source>
        <strain evidence="3 4">SMQ-1417</strain>
    </source>
</reference>
<reference evidence="3 4" key="1">
    <citation type="submission" date="2017-12" db="EMBL/GenBank/DDBJ databases">
        <authorList>
            <person name="Levesque S."/>
        </authorList>
    </citation>
    <scope>NUCLEOTIDE SEQUENCE [LARGE SCALE GENOMIC DNA]</scope>
    <source>
        <strain evidence="3 4">SMQ-1417</strain>
    </source>
</reference>
<feature type="domain" description="Luciferase-like" evidence="2">
    <location>
        <begin position="129"/>
        <end position="271"/>
    </location>
</feature>
<sequence length="309" mass="33948">MTLSVLDQSPITDHLDRTEALQESLRLAERAEREGYRRIWYAEHHHSMSFASPAPETMTALALERTTRIRVGTGGILLPLYTPQKVAETMGLLQRVHGDRVDIGIGRAALHTNDFPHKVETLLSRLPEGMPQTVTEPEHRVWVLGAGGTSAPLAASLGAGYVQGHFLSPSSTPRGMRAYWDEVGKKPGFAVIAVRAVTADTAEKAQRLAAAAALWRARKDLNYDSPIPSLEHAERDKEWSDEERARAVTRENGFIHGTPEHVRDQLLALAEQHRASEIMVNTLTSDPADRDASYTLLADAFDQAAVGVA</sequence>